<proteinExistence type="predicted"/>
<dbReference type="GeneID" id="37009899"/>
<dbReference type="VEuPathDB" id="FungiDB:CXQ85_004569"/>
<evidence type="ECO:0000313" key="1">
    <source>
        <dbReference type="EMBL" id="PVH21905.1"/>
    </source>
</evidence>
<gene>
    <name evidence="1" type="ORF">CXQ85_004569</name>
</gene>
<dbReference type="AlphaFoldDB" id="A0A2V1AVQ0"/>
<comment type="caution">
    <text evidence="1">The sequence shown here is derived from an EMBL/GenBank/DDBJ whole genome shotgun (WGS) entry which is preliminary data.</text>
</comment>
<dbReference type="OrthoDB" id="4076672at2759"/>
<dbReference type="EMBL" id="PKFO01000006">
    <property type="protein sequence ID" value="PVH21905.1"/>
    <property type="molecule type" value="Genomic_DNA"/>
</dbReference>
<dbReference type="Proteomes" id="UP000244309">
    <property type="component" value="Unassembled WGS sequence"/>
</dbReference>
<dbReference type="RefSeq" id="XP_025342845.1">
    <property type="nucleotide sequence ID" value="XM_025488183.1"/>
</dbReference>
<accession>A0A2V1AVQ0</accession>
<name>A0A2V1AVQ0_9ASCO</name>
<reference evidence="1 2" key="1">
    <citation type="submission" date="2017-12" db="EMBL/GenBank/DDBJ databases">
        <title>Genome Sequence of a Multidrug-Resistant Candida haemulonii Isolate from a Patient with Chronic Leg Ulcers in Israel.</title>
        <authorList>
            <person name="Chow N.A."/>
            <person name="Gade L."/>
            <person name="Batra D."/>
            <person name="Rowe L.A."/>
            <person name="Ben-Ami R."/>
            <person name="Loparev V.N."/>
            <person name="Litvintseva A.P."/>
        </authorList>
    </citation>
    <scope>NUCLEOTIDE SEQUENCE [LARGE SCALE GENOMIC DNA]</scope>
    <source>
        <strain evidence="1 2">B11899</strain>
    </source>
</reference>
<organism evidence="1 2">
    <name type="scientific">Candidozyma haemuli</name>
    <dbReference type="NCBI Taxonomy" id="45357"/>
    <lineage>
        <taxon>Eukaryota</taxon>
        <taxon>Fungi</taxon>
        <taxon>Dikarya</taxon>
        <taxon>Ascomycota</taxon>
        <taxon>Saccharomycotina</taxon>
        <taxon>Pichiomycetes</taxon>
        <taxon>Metschnikowiaceae</taxon>
        <taxon>Candidozyma</taxon>
    </lineage>
</organism>
<sequence>MSLSARAALYLKQTVSARYAFTPAPINAQEVRFIRDCFGKLGTVEYFSVAKTKQTEAHLFGQQVTVTLSPGDQLSQLDPFAGIDRDIQPTAGELRREQEKLAGRLRRLIGLPRYSYIENDGQYMDGQIHVPFKHALIPDASRLMNQYRMSTSTVSSPFVFLEEGNYDDVVSSIRHNFQKYHKIQRVFVETGLHGVSLVGAERQDVSVKVDDNAVVSAEDIMDLDKELDIRETRAKNSTSYGFFPPVKPKI</sequence>
<evidence type="ECO:0000313" key="2">
    <source>
        <dbReference type="Proteomes" id="UP000244309"/>
    </source>
</evidence>
<keyword evidence="2" id="KW-1185">Reference proteome</keyword>
<protein>
    <submittedName>
        <fullName evidence="1">Uncharacterized protein</fullName>
    </submittedName>
</protein>